<protein>
    <submittedName>
        <fullName evidence="2">Uncharacterized protein</fullName>
    </submittedName>
</protein>
<feature type="region of interest" description="Disordered" evidence="1">
    <location>
        <begin position="1"/>
        <end position="47"/>
    </location>
</feature>
<accession>A0A1B6CSF0</accession>
<feature type="non-terminal residue" evidence="2">
    <location>
        <position position="108"/>
    </location>
</feature>
<dbReference type="EMBL" id="GEDC01020829">
    <property type="protein sequence ID" value="JAS16469.1"/>
    <property type="molecule type" value="Transcribed_RNA"/>
</dbReference>
<proteinExistence type="predicted"/>
<feature type="compositionally biased region" description="Polar residues" evidence="1">
    <location>
        <begin position="23"/>
        <end position="32"/>
    </location>
</feature>
<sequence length="108" mass="11988">LKSPNTTAHMVTNSLPNRRMSLPASTQNQLRASTPRPSPTFHGQPFRPVSYGGSPYFMGYPSKAATQALQILLQQPKNGLVMSDNRIALLFEILDTQEKFAKDLQSEI</sequence>
<feature type="non-terminal residue" evidence="2">
    <location>
        <position position="1"/>
    </location>
</feature>
<feature type="compositionally biased region" description="Polar residues" evidence="1">
    <location>
        <begin position="1"/>
        <end position="16"/>
    </location>
</feature>
<organism evidence="2">
    <name type="scientific">Clastoptera arizonana</name>
    <name type="common">Arizona spittle bug</name>
    <dbReference type="NCBI Taxonomy" id="38151"/>
    <lineage>
        <taxon>Eukaryota</taxon>
        <taxon>Metazoa</taxon>
        <taxon>Ecdysozoa</taxon>
        <taxon>Arthropoda</taxon>
        <taxon>Hexapoda</taxon>
        <taxon>Insecta</taxon>
        <taxon>Pterygota</taxon>
        <taxon>Neoptera</taxon>
        <taxon>Paraneoptera</taxon>
        <taxon>Hemiptera</taxon>
        <taxon>Auchenorrhyncha</taxon>
        <taxon>Cercopoidea</taxon>
        <taxon>Clastopteridae</taxon>
        <taxon>Clastoptera</taxon>
    </lineage>
</organism>
<gene>
    <name evidence="2" type="ORF">g.43198</name>
</gene>
<dbReference type="AlphaFoldDB" id="A0A1B6CSF0"/>
<reference evidence="2" key="1">
    <citation type="submission" date="2015-12" db="EMBL/GenBank/DDBJ databases">
        <title>De novo transcriptome assembly of four potential Pierce s Disease insect vectors from Arizona vineyards.</title>
        <authorList>
            <person name="Tassone E.E."/>
        </authorList>
    </citation>
    <scope>NUCLEOTIDE SEQUENCE</scope>
</reference>
<evidence type="ECO:0000256" key="1">
    <source>
        <dbReference type="SAM" id="MobiDB-lite"/>
    </source>
</evidence>
<name>A0A1B6CSF0_9HEMI</name>
<evidence type="ECO:0000313" key="2">
    <source>
        <dbReference type="EMBL" id="JAS16469.1"/>
    </source>
</evidence>